<dbReference type="Pfam" id="PF00931">
    <property type="entry name" value="NB-ARC"/>
    <property type="match status" value="1"/>
</dbReference>
<dbReference type="PANTHER" id="PTHR36766:SF30">
    <property type="entry name" value="TIR-NBS TYPE DISEASE RESISTANCE PROTEIN-RELATED"/>
    <property type="match status" value="1"/>
</dbReference>
<dbReference type="SMART" id="SM00367">
    <property type="entry name" value="LRR_CC"/>
    <property type="match status" value="12"/>
</dbReference>
<protein>
    <recommendedName>
        <fullName evidence="2">TIR domain-containing protein</fullName>
    </recommendedName>
</protein>
<dbReference type="GO" id="GO:0007165">
    <property type="term" value="P:signal transduction"/>
    <property type="evidence" value="ECO:0007669"/>
    <property type="project" value="InterPro"/>
</dbReference>
<reference evidence="3" key="1">
    <citation type="submission" date="2020-06" db="EMBL/GenBank/DDBJ databases">
        <title>WGS assembly of Ceratodon purpureus strain R40.</title>
        <authorList>
            <person name="Carey S.B."/>
            <person name="Jenkins J."/>
            <person name="Shu S."/>
            <person name="Lovell J.T."/>
            <person name="Sreedasyam A."/>
            <person name="Maumus F."/>
            <person name="Tiley G.P."/>
            <person name="Fernandez-Pozo N."/>
            <person name="Barry K."/>
            <person name="Chen C."/>
            <person name="Wang M."/>
            <person name="Lipzen A."/>
            <person name="Daum C."/>
            <person name="Saski C.A."/>
            <person name="Payton A.C."/>
            <person name="Mcbreen J.C."/>
            <person name="Conrad R.E."/>
            <person name="Kollar L.M."/>
            <person name="Olsson S."/>
            <person name="Huttunen S."/>
            <person name="Landis J.B."/>
            <person name="Wickett N.J."/>
            <person name="Johnson M.G."/>
            <person name="Rensing S.A."/>
            <person name="Grimwood J."/>
            <person name="Schmutz J."/>
            <person name="Mcdaniel S.F."/>
        </authorList>
    </citation>
    <scope>NUCLEOTIDE SEQUENCE</scope>
    <source>
        <strain evidence="3">R40</strain>
    </source>
</reference>
<dbReference type="Gene3D" id="3.80.10.10">
    <property type="entry name" value="Ribonuclease Inhibitor"/>
    <property type="match status" value="6"/>
</dbReference>
<dbReference type="Pfam" id="PF23598">
    <property type="entry name" value="LRR_14"/>
    <property type="match status" value="3"/>
</dbReference>
<dbReference type="PANTHER" id="PTHR36766">
    <property type="entry name" value="PLANT BROAD-SPECTRUM MILDEW RESISTANCE PROTEIN RPW8"/>
    <property type="match status" value="1"/>
</dbReference>
<name>A0A8T0I263_CERPU</name>
<dbReference type="SMART" id="SM00278">
    <property type="entry name" value="HhH1"/>
    <property type="match status" value="9"/>
</dbReference>
<dbReference type="SMART" id="SM00255">
    <property type="entry name" value="TIR"/>
    <property type="match status" value="1"/>
</dbReference>
<dbReference type="InterPro" id="IPR035897">
    <property type="entry name" value="Toll_tir_struct_dom_sf"/>
</dbReference>
<dbReference type="EMBL" id="CM026425">
    <property type="protein sequence ID" value="KAG0577117.1"/>
    <property type="molecule type" value="Genomic_DNA"/>
</dbReference>
<dbReference type="InterPro" id="IPR032675">
    <property type="entry name" value="LRR_dom_sf"/>
</dbReference>
<evidence type="ECO:0000256" key="1">
    <source>
        <dbReference type="ARBA" id="ARBA00022737"/>
    </source>
</evidence>
<dbReference type="InterPro" id="IPR003583">
    <property type="entry name" value="Hlx-hairpin-Hlx_DNA-bd_motif"/>
</dbReference>
<dbReference type="Gene3D" id="3.40.50.10140">
    <property type="entry name" value="Toll/interleukin-1 receptor homology (TIR) domain"/>
    <property type="match status" value="1"/>
</dbReference>
<dbReference type="GO" id="GO:0043531">
    <property type="term" value="F:ADP binding"/>
    <property type="evidence" value="ECO:0007669"/>
    <property type="project" value="InterPro"/>
</dbReference>
<comment type="caution">
    <text evidence="3">The sequence shown here is derived from an EMBL/GenBank/DDBJ whole genome shotgun (WGS) entry which is preliminary data.</text>
</comment>
<evidence type="ECO:0000259" key="2">
    <source>
        <dbReference type="PROSITE" id="PS50104"/>
    </source>
</evidence>
<dbReference type="Pfam" id="PF13676">
    <property type="entry name" value="TIR_2"/>
    <property type="match status" value="1"/>
</dbReference>
<dbReference type="GO" id="GO:0006281">
    <property type="term" value="P:DNA repair"/>
    <property type="evidence" value="ECO:0007669"/>
    <property type="project" value="InterPro"/>
</dbReference>
<dbReference type="GO" id="GO:0003677">
    <property type="term" value="F:DNA binding"/>
    <property type="evidence" value="ECO:0007669"/>
    <property type="project" value="InterPro"/>
</dbReference>
<dbReference type="SUPFAM" id="SSF52540">
    <property type="entry name" value="P-loop containing nucleoside triphosphate hydrolases"/>
    <property type="match status" value="1"/>
</dbReference>
<accession>A0A8T0I263</accession>
<keyword evidence="4" id="KW-1185">Reference proteome</keyword>
<dbReference type="Gene3D" id="3.40.50.300">
    <property type="entry name" value="P-loop containing nucleotide triphosphate hydrolases"/>
    <property type="match status" value="1"/>
</dbReference>
<evidence type="ECO:0000313" key="4">
    <source>
        <dbReference type="Proteomes" id="UP000822688"/>
    </source>
</evidence>
<dbReference type="SUPFAM" id="SSF52058">
    <property type="entry name" value="L domain-like"/>
    <property type="match status" value="3"/>
</dbReference>
<evidence type="ECO:0000313" key="3">
    <source>
        <dbReference type="EMBL" id="KAG0577117.1"/>
    </source>
</evidence>
<dbReference type="InterPro" id="IPR055414">
    <property type="entry name" value="LRR_R13L4/SHOC2-like"/>
</dbReference>
<sequence length="1462" mass="163400">MTSQDGQEPRDHGVVGKHEVFLSYSRKQRDFVEQLDKDLRNCGYSPFFDRDEYSLPVTENTTNNICAAIRQCEVAIVVLSEDFLSLTIWPMFELAYMVECKTRIIPIFYGISPADLDDVDKRNKWLLDWEKWADNVKENPDKEKLVRIPEWDKALNSLGPTQGFVYNATQGSVKLRTEIVKEINSRVSPFPDYSYVQGGARFCQIICEKIFNTPVSQAYGKQVVGLYGVGGIGKTTSCKYLCKHYYKELDGRVCHIEFDTAKSEKDRLQEVFTKLMKLNSEVSKNWSEEECYQKLEKGLQLQRIFLAIDNVLDKTQIYEETKRYIRLGAGSSIVLVTARSPMIITKELKIHDHIAMPDLETHEAQALFLKYAVPKLEFENAPYKEDVDEKLLNQCIRRCYFSKGKNSNFHYHPLALKVLGSQLESMDYSKWWLHLKDKETFNRFREYQDPVFSILRNSFDDLQNDRYKIMFLDVVLFDTKSDYGLDEYDHYNHDGGWNIFKWLSTVHGLSVNDVHNQLRHLKRKSLLEELGDGTTIVGVHDLWREFAKVEANAWKNKSPPWLYEIWESEDQESKLHDGGWKKLQRISIRGDRNSTTTVKSIDFSNCSKVTVLKLVCVNVEENALNLGLLNRLKSLRIECRFDEYLVQEMKSLENLKILSWNITGSLPSTTIITFPPKLQVLRLTCYDREYKHQIHATHETSSTRPTLDLGGLRSLQEARIDFSGKVHISGLSSEMTKLRILNLRGCYCLPSLPGVGNTIGMTTLILDNCKSLKMLPRLQMLTKLRRLGIAYCESLTAVPGLGSLVALELLHAFRCESLHELPDVSSLTKLRILNLRGCKSLTAVPGLGSLVALEELDADGCQSLHELPDVSNLTKLRILNLRDCKSLTAVPGLGSLVALMELDADGCESLHELPDVSNLTKLQILNLWGCKSLTAVPGLGSVVALEELWLWECESLHELPDVSNLTKLRTLNLRDCKSLTAVPGFGSLVALELLDALGCQSLHELPDVSNLTKLQILNLWGCKSLTAVPGLGSLVALEELRLRECESLHELPDVSNLTKLRILNLRGWKSLTAVPGLESLVALEELDADGCESLHELPDVSNLTKLRILNLRGLKLLTAVLGLGSLVALEELDADGCESLHELPDVSNLTKLGTLYLRGCMLLTAVRGLGSLVALELLDALGCESLHELPDVSNLTKLRTLNLRGCKWLTAVPGLGSLVALEKLDADGCESLHELPDVSCLIKLRTLGIAGCKSLTAVPGLGSLVALEELDADGCQSLHELPDVSNLTKLRTLGIAGCKSLTAVPGLGSLVALMELDADVCENLHELPDVSNLTKLQILNLWGCKSLTAVPGLGSLVALEELWLWECESLHELPDVSNLTKLRTLNLRDCKWLTAVPGLGSLVALEELDSDGCESLHELPFNQGNALALESCGLFMCIGHQLLTLVSRSELFLWTEGGPCFL</sequence>
<dbReference type="PRINTS" id="PR00364">
    <property type="entry name" value="DISEASERSIST"/>
</dbReference>
<dbReference type="PROSITE" id="PS50104">
    <property type="entry name" value="TIR"/>
    <property type="match status" value="1"/>
</dbReference>
<gene>
    <name evidence="3" type="ORF">KC19_5G132000</name>
</gene>
<dbReference type="Proteomes" id="UP000822688">
    <property type="component" value="Chromosome 5"/>
</dbReference>
<dbReference type="InterPro" id="IPR000157">
    <property type="entry name" value="TIR_dom"/>
</dbReference>
<dbReference type="SUPFAM" id="SSF52200">
    <property type="entry name" value="Toll/Interleukin receptor TIR domain"/>
    <property type="match status" value="1"/>
</dbReference>
<dbReference type="InterPro" id="IPR002182">
    <property type="entry name" value="NB-ARC"/>
</dbReference>
<dbReference type="InterPro" id="IPR006553">
    <property type="entry name" value="Leu-rich_rpt_Cys-con_subtyp"/>
</dbReference>
<keyword evidence="1" id="KW-0677">Repeat</keyword>
<dbReference type="GO" id="GO:0006952">
    <property type="term" value="P:defense response"/>
    <property type="evidence" value="ECO:0007669"/>
    <property type="project" value="UniProtKB-KW"/>
</dbReference>
<organism evidence="3 4">
    <name type="scientific">Ceratodon purpureus</name>
    <name type="common">Fire moss</name>
    <name type="synonym">Dicranum purpureum</name>
    <dbReference type="NCBI Taxonomy" id="3225"/>
    <lineage>
        <taxon>Eukaryota</taxon>
        <taxon>Viridiplantae</taxon>
        <taxon>Streptophyta</taxon>
        <taxon>Embryophyta</taxon>
        <taxon>Bryophyta</taxon>
        <taxon>Bryophytina</taxon>
        <taxon>Bryopsida</taxon>
        <taxon>Dicranidae</taxon>
        <taxon>Pseudoditrichales</taxon>
        <taxon>Ditrichaceae</taxon>
        <taxon>Ceratodon</taxon>
    </lineage>
</organism>
<dbReference type="InterPro" id="IPR027417">
    <property type="entry name" value="P-loop_NTPase"/>
</dbReference>
<proteinExistence type="predicted"/>
<feature type="domain" description="TIR" evidence="2">
    <location>
        <begin position="16"/>
        <end position="150"/>
    </location>
</feature>